<organism evidence="6 7">
    <name type="scientific">Mizuhopecten yessoensis</name>
    <name type="common">Japanese scallop</name>
    <name type="synonym">Patinopecten yessoensis</name>
    <dbReference type="NCBI Taxonomy" id="6573"/>
    <lineage>
        <taxon>Eukaryota</taxon>
        <taxon>Metazoa</taxon>
        <taxon>Spiralia</taxon>
        <taxon>Lophotrochozoa</taxon>
        <taxon>Mollusca</taxon>
        <taxon>Bivalvia</taxon>
        <taxon>Autobranchia</taxon>
        <taxon>Pteriomorphia</taxon>
        <taxon>Pectinida</taxon>
        <taxon>Pectinoidea</taxon>
        <taxon>Pectinidae</taxon>
        <taxon>Mizuhopecten</taxon>
    </lineage>
</organism>
<feature type="domain" description="DUF7043" evidence="4">
    <location>
        <begin position="255"/>
        <end position="380"/>
    </location>
</feature>
<evidence type="ECO:0000259" key="3">
    <source>
        <dbReference type="Pfam" id="PF23069"/>
    </source>
</evidence>
<feature type="domain" description="DUF7042" evidence="3">
    <location>
        <begin position="120"/>
        <end position="245"/>
    </location>
</feature>
<dbReference type="InterPro" id="IPR055470">
    <property type="entry name" value="DUF7042"/>
</dbReference>
<dbReference type="Pfam" id="PF23071">
    <property type="entry name" value="DUF7044"/>
    <property type="match status" value="1"/>
</dbReference>
<evidence type="ECO:0000259" key="4">
    <source>
        <dbReference type="Pfam" id="PF23070"/>
    </source>
</evidence>
<feature type="signal peptide" evidence="2">
    <location>
        <begin position="1"/>
        <end position="19"/>
    </location>
</feature>
<accession>A0A210Q056</accession>
<proteinExistence type="predicted"/>
<feature type="chain" id="PRO_5012035584" evidence="2">
    <location>
        <begin position="20"/>
        <end position="603"/>
    </location>
</feature>
<evidence type="ECO:0000256" key="2">
    <source>
        <dbReference type="SAM" id="SignalP"/>
    </source>
</evidence>
<dbReference type="Proteomes" id="UP000242188">
    <property type="component" value="Unassembled WGS sequence"/>
</dbReference>
<reference evidence="6 7" key="1">
    <citation type="journal article" date="2017" name="Nat. Ecol. Evol.">
        <title>Scallop genome provides insights into evolution of bilaterian karyotype and development.</title>
        <authorList>
            <person name="Wang S."/>
            <person name="Zhang J."/>
            <person name="Jiao W."/>
            <person name="Li J."/>
            <person name="Xun X."/>
            <person name="Sun Y."/>
            <person name="Guo X."/>
            <person name="Huan P."/>
            <person name="Dong B."/>
            <person name="Zhang L."/>
            <person name="Hu X."/>
            <person name="Sun X."/>
            <person name="Wang J."/>
            <person name="Zhao C."/>
            <person name="Wang Y."/>
            <person name="Wang D."/>
            <person name="Huang X."/>
            <person name="Wang R."/>
            <person name="Lv J."/>
            <person name="Li Y."/>
            <person name="Zhang Z."/>
            <person name="Liu B."/>
            <person name="Lu W."/>
            <person name="Hui Y."/>
            <person name="Liang J."/>
            <person name="Zhou Z."/>
            <person name="Hou R."/>
            <person name="Li X."/>
            <person name="Liu Y."/>
            <person name="Li H."/>
            <person name="Ning X."/>
            <person name="Lin Y."/>
            <person name="Zhao L."/>
            <person name="Xing Q."/>
            <person name="Dou J."/>
            <person name="Li Y."/>
            <person name="Mao J."/>
            <person name="Guo H."/>
            <person name="Dou H."/>
            <person name="Li T."/>
            <person name="Mu C."/>
            <person name="Jiang W."/>
            <person name="Fu Q."/>
            <person name="Fu X."/>
            <person name="Miao Y."/>
            <person name="Liu J."/>
            <person name="Yu Q."/>
            <person name="Li R."/>
            <person name="Liao H."/>
            <person name="Li X."/>
            <person name="Kong Y."/>
            <person name="Jiang Z."/>
            <person name="Chourrout D."/>
            <person name="Li R."/>
            <person name="Bao Z."/>
        </authorList>
    </citation>
    <scope>NUCLEOTIDE SEQUENCE [LARGE SCALE GENOMIC DNA]</scope>
    <source>
        <strain evidence="6 7">PY_sf001</strain>
    </source>
</reference>
<evidence type="ECO:0000259" key="5">
    <source>
        <dbReference type="Pfam" id="PF23071"/>
    </source>
</evidence>
<dbReference type="AlphaFoldDB" id="A0A210Q056"/>
<protein>
    <submittedName>
        <fullName evidence="6">Uncharacterized protein</fullName>
    </submittedName>
</protein>
<evidence type="ECO:0000313" key="7">
    <source>
        <dbReference type="Proteomes" id="UP000242188"/>
    </source>
</evidence>
<dbReference type="PANTHER" id="PTHR22255:SF9">
    <property type="entry name" value="LP06548P"/>
    <property type="match status" value="1"/>
</dbReference>
<dbReference type="Pfam" id="PF23070">
    <property type="entry name" value="DUF7043"/>
    <property type="match status" value="1"/>
</dbReference>
<evidence type="ECO:0000256" key="1">
    <source>
        <dbReference type="SAM" id="MobiDB-lite"/>
    </source>
</evidence>
<dbReference type="InterPro" id="IPR055471">
    <property type="entry name" value="DUF7043"/>
</dbReference>
<feature type="domain" description="DUF7044" evidence="5">
    <location>
        <begin position="21"/>
        <end position="103"/>
    </location>
</feature>
<keyword evidence="2" id="KW-0732">Signal</keyword>
<feature type="compositionally biased region" description="Basic and acidic residues" evidence="1">
    <location>
        <begin position="547"/>
        <end position="567"/>
    </location>
</feature>
<dbReference type="OrthoDB" id="9979716at2759"/>
<dbReference type="InterPro" id="IPR055472">
    <property type="entry name" value="DUF7044"/>
</dbReference>
<sequence length="603" mass="68332">MDISEWIILTSSLITIATASSCVFPVEWRGRWNQDTYGELEITDRQISRKGTCSKKDGDKYLIADRSSSCYRCMVITKRADNILQYKESLCFGGNSIESVCEKINGDATLHTIVRVPSVPVPCPFQGYHEFSYSNSTTTNNHCKWPVSQIHACADDSKFKFIYKHCNGMSETYDRVLDFQCLATWVNGEKYLYGKFTHPYNPDVPQYRCFMHSFYGGNGDMSMTVDGTCQGLQSPSVGFTTMKLQRDFEGTIWPTPQCRFPEFFHRRKHWRDMSGRFVIEVDEGLQIFRVKDKSVTSPDMVVYSEGSYRSDMKMVVRCIDNVDSSHRHEREFMAHVTDDACVSGYRCLRLVKREPKVLELYISTQLGSRHEACSDSSFDNGEKHVLIPAGLEATNCPTDGDFSFIDKTTDCTGRFKIGCTSKTGMVVEKKCPFNRQSVEFMDCLLDFKKDGTHYVIVQRPKDIHKRATCLAFRDTEGGIDVKEDSECGAKRSVVRNSAIHYVLFKPSNECPRVVTYTPTPTEVYRPNDDTGNSGQPDQEIETMDDQGLNKEHSGKIISEDSDKRPVDRSNGVINAENAGVSPRTNVSLIFCVTIVILACLLQR</sequence>
<evidence type="ECO:0000313" key="6">
    <source>
        <dbReference type="EMBL" id="OWF42130.1"/>
    </source>
</evidence>
<feature type="region of interest" description="Disordered" evidence="1">
    <location>
        <begin position="519"/>
        <end position="570"/>
    </location>
</feature>
<dbReference type="PANTHER" id="PTHR22255">
    <property type="entry name" value="LP06548P"/>
    <property type="match status" value="1"/>
</dbReference>
<keyword evidence="7" id="KW-1185">Reference proteome</keyword>
<comment type="caution">
    <text evidence="6">The sequence shown here is derived from an EMBL/GenBank/DDBJ whole genome shotgun (WGS) entry which is preliminary data.</text>
</comment>
<name>A0A210Q056_MIZYE</name>
<dbReference type="STRING" id="6573.A0A210Q056"/>
<gene>
    <name evidence="6" type="ORF">KP79_PYT09177</name>
</gene>
<dbReference type="Pfam" id="PF23069">
    <property type="entry name" value="DUF7042"/>
    <property type="match status" value="1"/>
</dbReference>
<dbReference type="EMBL" id="NEDP02005318">
    <property type="protein sequence ID" value="OWF42130.1"/>
    <property type="molecule type" value="Genomic_DNA"/>
</dbReference>